<dbReference type="EMBL" id="WENB01000002">
    <property type="protein sequence ID" value="KAF0413901.1"/>
    <property type="molecule type" value="Genomic_DNA"/>
</dbReference>
<keyword evidence="1" id="KW-0812">Transmembrane</keyword>
<feature type="transmembrane region" description="Helical" evidence="1">
    <location>
        <begin position="65"/>
        <end position="84"/>
    </location>
</feature>
<reference evidence="3" key="4">
    <citation type="submission" date="2020-11" db="EMBL/GenBank/DDBJ databases">
        <title>Antibiotic susceptibility profiles of Pediococcus pentosaceus from various origins and their implications for the safety assessment of strains with food-technology applications.</title>
        <authorList>
            <person name="Shani N."/>
            <person name="Oberhaensli S."/>
            <person name="Arias E."/>
        </authorList>
    </citation>
    <scope>NUCLEOTIDE SEQUENCE</scope>
    <source>
        <strain evidence="3">FAM 19164</strain>
    </source>
</reference>
<reference evidence="4" key="3">
    <citation type="submission" date="2020-03" db="EMBL/GenBank/DDBJ databases">
        <title>SpeciesPrimer: A bioinformatics pipeline dedicated to the design of qPCR primers for the quantification of bacterial species.</title>
        <authorList>
            <person name="Dreier M."/>
            <person name="Berthoud H."/>
            <person name="Shani N."/>
            <person name="Wechsler D."/>
            <person name="Junier P."/>
        </authorList>
    </citation>
    <scope>NUCLEOTIDE SEQUENCE [LARGE SCALE GENOMIC DNA]</scope>
    <source>
        <strain evidence="4">FAM13073</strain>
    </source>
</reference>
<evidence type="ECO:0000313" key="5">
    <source>
        <dbReference type="Proteomes" id="UP000743107"/>
    </source>
</evidence>
<feature type="transmembrane region" description="Helical" evidence="1">
    <location>
        <begin position="136"/>
        <end position="164"/>
    </location>
</feature>
<reference evidence="2" key="2">
    <citation type="submission" date="2019-12" db="EMBL/GenBank/DDBJ databases">
        <title>SpeciesPrimer: A bioinformatics pipeline dedicated to the design of qPCR primers for the quantification of bacterial species.</title>
        <authorList>
            <person name="Dreier M."/>
            <person name="Berthoud H."/>
            <person name="Shani N."/>
            <person name="Wechsler D."/>
            <person name="Junier P."/>
        </authorList>
    </citation>
    <scope>NUCLEOTIDE SEQUENCE</scope>
    <source>
        <strain evidence="2">FAM13073</strain>
    </source>
</reference>
<gene>
    <name evidence="2" type="ORF">GBO79_03255</name>
    <name evidence="3" type="ORF">ITQ97_04820</name>
</gene>
<keyword evidence="4" id="KW-1185">Reference proteome</keyword>
<feature type="transmembrane region" description="Helical" evidence="1">
    <location>
        <begin position="429"/>
        <end position="450"/>
    </location>
</feature>
<dbReference type="AlphaFoldDB" id="A0A6L5A3D4"/>
<feature type="transmembrane region" description="Helical" evidence="1">
    <location>
        <begin position="184"/>
        <end position="210"/>
    </location>
</feature>
<proteinExistence type="predicted"/>
<organism evidence="3 5">
    <name type="scientific">Pediococcus pentosaceus</name>
    <dbReference type="NCBI Taxonomy" id="1255"/>
    <lineage>
        <taxon>Bacteria</taxon>
        <taxon>Bacillati</taxon>
        <taxon>Bacillota</taxon>
        <taxon>Bacilli</taxon>
        <taxon>Lactobacillales</taxon>
        <taxon>Lactobacillaceae</taxon>
        <taxon>Pediococcus</taxon>
    </lineage>
</organism>
<reference evidence="2" key="1">
    <citation type="submission" date="2019-10" db="EMBL/GenBank/DDBJ databases">
        <authorList>
            <person name="Irmler S."/>
            <person name="Berthoud H."/>
            <person name="Roetschi A."/>
            <person name="Arias E."/>
            <person name="Shani N."/>
            <person name="Wuethrich D."/>
            <person name="Bruggmann R."/>
        </authorList>
    </citation>
    <scope>NUCLEOTIDE SEQUENCE</scope>
    <source>
        <strain evidence="2">FAM13073</strain>
    </source>
</reference>
<feature type="transmembrane region" description="Helical" evidence="1">
    <location>
        <begin position="819"/>
        <end position="841"/>
    </location>
</feature>
<evidence type="ECO:0000313" key="3">
    <source>
        <dbReference type="EMBL" id="MBF7127135.1"/>
    </source>
</evidence>
<feature type="transmembrane region" description="Helical" evidence="1">
    <location>
        <begin position="104"/>
        <end position="124"/>
    </location>
</feature>
<dbReference type="RefSeq" id="WP_159276511.1">
    <property type="nucleotide sequence ID" value="NZ_JADOFV010000002.1"/>
</dbReference>
<evidence type="ECO:0000313" key="2">
    <source>
        <dbReference type="EMBL" id="KAF0413901.1"/>
    </source>
</evidence>
<keyword evidence="1" id="KW-0472">Membrane</keyword>
<feature type="transmembrane region" description="Helical" evidence="1">
    <location>
        <begin position="376"/>
        <end position="396"/>
    </location>
</feature>
<dbReference type="PANTHER" id="PTHR38454:SF1">
    <property type="entry name" value="INTEGRAL MEMBRANE PROTEIN"/>
    <property type="match status" value="1"/>
</dbReference>
<feature type="transmembrane region" description="Helical" evidence="1">
    <location>
        <begin position="222"/>
        <end position="248"/>
    </location>
</feature>
<dbReference type="PANTHER" id="PTHR38454">
    <property type="entry name" value="INTEGRAL MEMBRANE PROTEIN-RELATED"/>
    <property type="match status" value="1"/>
</dbReference>
<evidence type="ECO:0000313" key="4">
    <source>
        <dbReference type="Proteomes" id="UP000472573"/>
    </source>
</evidence>
<feature type="transmembrane region" description="Helical" evidence="1">
    <location>
        <begin position="291"/>
        <end position="308"/>
    </location>
</feature>
<dbReference type="EMBL" id="JADOFV010000002">
    <property type="protein sequence ID" value="MBF7127135.1"/>
    <property type="molecule type" value="Genomic_DNA"/>
</dbReference>
<dbReference type="Proteomes" id="UP000743107">
    <property type="component" value="Unassembled WGS sequence"/>
</dbReference>
<comment type="caution">
    <text evidence="3">The sequence shown here is derived from an EMBL/GenBank/DDBJ whole genome shotgun (WGS) entry which is preliminary data.</text>
</comment>
<dbReference type="Proteomes" id="UP000472573">
    <property type="component" value="Unassembled WGS sequence"/>
</dbReference>
<feature type="transmembrane region" description="Helical" evidence="1">
    <location>
        <begin position="320"/>
        <end position="338"/>
    </location>
</feature>
<feature type="transmembrane region" description="Helical" evidence="1">
    <location>
        <begin position="350"/>
        <end position="369"/>
    </location>
</feature>
<feature type="transmembrane region" description="Helical" evidence="1">
    <location>
        <begin position="402"/>
        <end position="422"/>
    </location>
</feature>
<evidence type="ECO:0000256" key="1">
    <source>
        <dbReference type="SAM" id="Phobius"/>
    </source>
</evidence>
<name>A0A6L5A3D4_PEDPE</name>
<dbReference type="Pfam" id="PF09586">
    <property type="entry name" value="YfhO"/>
    <property type="match status" value="1"/>
</dbReference>
<accession>A0A6L5A3D4</accession>
<keyword evidence="1" id="KW-1133">Transmembrane helix</keyword>
<sequence>MVKKLKNGSWYLMSFILPITIVIIAYASNGIYWGSAHSILASDAFTQGANFLASFREVLHGKNSLWFNWQAGFGLNYLALYSYYLGGIVTPLVGLFSKNQISNAFYVITIFKIGLAGLSSFSYLKYQFKIKRYQQLLLAISYATMSFGLVNAEQIMWLDVLYILPLIVWGVDQWIEQQRWGLLFISWFLMLVTNFYIAFMVGLFIGIYYLMKLITLKVQQWWINIGQFIGIMLWSTISSGVIILPVILSLSHNKMPLSSMNGIFTDRSGLWDLPVKSMIGAYDGTKFGTTPYIYVGLIVLIYAVSYFFNRQIARCVRVGYAVLLLSLISGFYLQFFNLTWQGWHFPAMFLYRYSFLWSFVMMQLAAYELEVMVSRLEAKIGIILGSVMLVATVGSFNHYHFISIWNLVATLLFLIVEVLLIFSGLNKKVAIGSLVLVSILELTINAGLMFKGVATEWHYPSASLFNEPAKAIKEGLPKIRNDRLRRVENLDSISRDDGLRFNYGSANFFSSVTNRPFEQSLNQLGFRSTGSNLNMTYGNNTLVMDSILGIQTNLALQPVDKYGFQMATRSGKFYVSNNQNALKNGIVVEQKLAENKKLSKTDNLGNQNQLLSLVAHTSVTKRLFKSFPVQLTGSTGQTAEAGLEFKNLENGNQSLKLSVTVPKNQQAYLSLFKMQGNISQISVYKGKQLIENYNPNLVGQYINLGSFKQRTNLNISIRLSGTGTAQFARPTLITLNEKIFQRQIELARKYQATNLKYGKRTIKGNITTNNDKQALLLTIPADPGWEAKINGKQVAVKTVDNLFTLVPLNSGKNQLTMKYVPTGLVIGAWLTILGLSSFIFVQIWRRYDNEDLDLG</sequence>
<protein>
    <submittedName>
        <fullName evidence="3">YfhO family protein</fullName>
    </submittedName>
</protein>
<feature type="transmembrane region" description="Helical" evidence="1">
    <location>
        <begin position="9"/>
        <end position="27"/>
    </location>
</feature>
<dbReference type="InterPro" id="IPR018580">
    <property type="entry name" value="Uncharacterised_YfhO"/>
</dbReference>